<sequence length="166" mass="18588">MKKTFGKWGCILAVFIGVLTLSLTQKEVYAEEPEYLGQVIDGSVLTEDNEAEDYQQVRLRNSYLAHGFIKITNNGNGVVGIGGSTDCFVTSDVVKLNIYLERSKGDTGFYSYKSFEYTAYNTYTLGKSFNYAVEKGYYYRLRGYHYASKNGVGENLISVTDGIYIG</sequence>
<dbReference type="Proteomes" id="UP000886890">
    <property type="component" value="Unassembled WGS sequence"/>
</dbReference>
<evidence type="ECO:0000313" key="2">
    <source>
        <dbReference type="Proteomes" id="UP000886890"/>
    </source>
</evidence>
<organism evidence="1 2">
    <name type="scientific">Candidatus Fusicatenibacter merdavium</name>
    <dbReference type="NCBI Taxonomy" id="2838600"/>
    <lineage>
        <taxon>Bacteria</taxon>
        <taxon>Bacillati</taxon>
        <taxon>Bacillota</taxon>
        <taxon>Clostridia</taxon>
        <taxon>Lachnospirales</taxon>
        <taxon>Lachnospiraceae</taxon>
        <taxon>Fusicatenibacter</taxon>
    </lineage>
</organism>
<name>A0A9D2BJH8_9FIRM</name>
<reference evidence="1" key="1">
    <citation type="journal article" date="2021" name="PeerJ">
        <title>Extensive microbial diversity within the chicken gut microbiome revealed by metagenomics and culture.</title>
        <authorList>
            <person name="Gilroy R."/>
            <person name="Ravi A."/>
            <person name="Getino M."/>
            <person name="Pursley I."/>
            <person name="Horton D.L."/>
            <person name="Alikhan N.F."/>
            <person name="Baker D."/>
            <person name="Gharbi K."/>
            <person name="Hall N."/>
            <person name="Watson M."/>
            <person name="Adriaenssens E.M."/>
            <person name="Foster-Nyarko E."/>
            <person name="Jarju S."/>
            <person name="Secka A."/>
            <person name="Antonio M."/>
            <person name="Oren A."/>
            <person name="Chaudhuri R.R."/>
            <person name="La Ragione R."/>
            <person name="Hildebrand F."/>
            <person name="Pallen M.J."/>
        </authorList>
    </citation>
    <scope>NUCLEOTIDE SEQUENCE</scope>
    <source>
        <strain evidence="1">CHK183-1962</strain>
    </source>
</reference>
<evidence type="ECO:0000313" key="1">
    <source>
        <dbReference type="EMBL" id="HIX77712.1"/>
    </source>
</evidence>
<proteinExistence type="predicted"/>
<reference evidence="1" key="2">
    <citation type="submission" date="2021-04" db="EMBL/GenBank/DDBJ databases">
        <authorList>
            <person name="Gilroy R."/>
        </authorList>
    </citation>
    <scope>NUCLEOTIDE SEQUENCE</scope>
    <source>
        <strain evidence="1">CHK183-1962</strain>
    </source>
</reference>
<accession>A0A9D2BJH8</accession>
<dbReference type="AlphaFoldDB" id="A0A9D2BJH8"/>
<gene>
    <name evidence="1" type="ORF">H9734_08990</name>
</gene>
<dbReference type="EMBL" id="DXEK01000150">
    <property type="protein sequence ID" value="HIX77712.1"/>
    <property type="molecule type" value="Genomic_DNA"/>
</dbReference>
<dbReference type="Pfam" id="PF19644">
    <property type="entry name" value="DUF6147"/>
    <property type="match status" value="1"/>
</dbReference>
<protein>
    <submittedName>
        <fullName evidence="1">Uncharacterized protein</fullName>
    </submittedName>
</protein>
<comment type="caution">
    <text evidence="1">The sequence shown here is derived from an EMBL/GenBank/DDBJ whole genome shotgun (WGS) entry which is preliminary data.</text>
</comment>
<dbReference type="InterPro" id="IPR046145">
    <property type="entry name" value="DUF6147"/>
</dbReference>